<dbReference type="InterPro" id="IPR029058">
    <property type="entry name" value="AB_hydrolase_fold"/>
</dbReference>
<dbReference type="GeneID" id="95796793"/>
<dbReference type="AlphaFoldDB" id="A0A7W7DQM7"/>
<sequence>MGSKTGTDPAPWQIATWLDSWPTPFASVAEAEAFLGHEAWTRTLEQREDGWHPPFDRTTIIASVAELATTAYWEQWSRITCPTLLQGEHGTMRPDERPTMLAHRPDMVTVCIPGAAHDVHLDQPARLHEAIAAFLPG</sequence>
<dbReference type="EMBL" id="JACHMS010000001">
    <property type="protein sequence ID" value="MBB4714941.1"/>
    <property type="molecule type" value="Genomic_DNA"/>
</dbReference>
<dbReference type="RefSeq" id="WP_184910660.1">
    <property type="nucleotide sequence ID" value="NZ_JACHMS010000001.1"/>
</dbReference>
<keyword evidence="2" id="KW-1185">Reference proteome</keyword>
<evidence type="ECO:0000313" key="1">
    <source>
        <dbReference type="EMBL" id="MBB4714941.1"/>
    </source>
</evidence>
<dbReference type="SUPFAM" id="SSF53474">
    <property type="entry name" value="alpha/beta-Hydrolases"/>
    <property type="match status" value="1"/>
</dbReference>
<name>A0A7W7DQM7_9ACTN</name>
<proteinExistence type="predicted"/>
<organism evidence="1 2">
    <name type="scientific">Streptomyces luteogriseus</name>
    <dbReference type="NCBI Taxonomy" id="68233"/>
    <lineage>
        <taxon>Bacteria</taxon>
        <taxon>Bacillati</taxon>
        <taxon>Actinomycetota</taxon>
        <taxon>Actinomycetes</taxon>
        <taxon>Kitasatosporales</taxon>
        <taxon>Streptomycetaceae</taxon>
        <taxon>Streptomyces</taxon>
    </lineage>
</organism>
<reference evidence="1 2" key="1">
    <citation type="submission" date="2020-08" db="EMBL/GenBank/DDBJ databases">
        <title>Sequencing the genomes of 1000 actinobacteria strains.</title>
        <authorList>
            <person name="Klenk H.-P."/>
        </authorList>
    </citation>
    <scope>NUCLEOTIDE SEQUENCE [LARGE SCALE GENOMIC DNA]</scope>
    <source>
        <strain evidence="1 2">DSM 40483</strain>
    </source>
</reference>
<dbReference type="Proteomes" id="UP000565089">
    <property type="component" value="Unassembled WGS sequence"/>
</dbReference>
<accession>A0A7W7DQM7</accession>
<protein>
    <submittedName>
        <fullName evidence="1">Pimeloyl-ACP methyl ester carboxylesterase</fullName>
    </submittedName>
</protein>
<dbReference type="Gene3D" id="3.40.50.1820">
    <property type="entry name" value="alpha/beta hydrolase"/>
    <property type="match status" value="1"/>
</dbReference>
<comment type="caution">
    <text evidence="1">The sequence shown here is derived from an EMBL/GenBank/DDBJ whole genome shotgun (WGS) entry which is preliminary data.</text>
</comment>
<evidence type="ECO:0000313" key="2">
    <source>
        <dbReference type="Proteomes" id="UP000565089"/>
    </source>
</evidence>
<gene>
    <name evidence="1" type="ORF">BJ965_004823</name>
</gene>